<name>A0A158RM83_BACC3</name>
<evidence type="ECO:0000313" key="1">
    <source>
        <dbReference type="EMBL" id="ACO28236.1"/>
    </source>
</evidence>
<dbReference type="EMBL" id="CP001407">
    <property type="protein sequence ID" value="ACO28236.1"/>
    <property type="molecule type" value="Genomic_DNA"/>
</dbReference>
<evidence type="ECO:0000313" key="2">
    <source>
        <dbReference type="Proteomes" id="UP000002210"/>
    </source>
</evidence>
<proteinExistence type="predicted"/>
<dbReference type="AlphaFoldDB" id="A0A158RM83"/>
<sequence>MQYFIFEKSNFFFQVDDGTTLLEHISIPLKISEFSIFKRL</sequence>
<accession>A0A158RM83</accession>
<gene>
    <name evidence="1" type="ordered locus">BCA_3392</name>
</gene>
<protein>
    <submittedName>
        <fullName evidence="1">Uncharacterized protein</fullName>
    </submittedName>
</protein>
<dbReference type="Proteomes" id="UP000002210">
    <property type="component" value="Chromosome"/>
</dbReference>
<dbReference type="KEGG" id="bcx:BCA_3392"/>
<reference evidence="1 2" key="1">
    <citation type="submission" date="2009-02" db="EMBL/GenBank/DDBJ databases">
        <title>Genome sequence of Bacillus cereus 03BB102.</title>
        <authorList>
            <person name="Dodson R.J."/>
            <person name="Jackson P."/>
            <person name="Munk A.C."/>
            <person name="Brettin T."/>
            <person name="Bruce D."/>
            <person name="Detter C."/>
            <person name="Tapia R."/>
            <person name="Han C."/>
            <person name="Sutton G."/>
            <person name="Sims D."/>
        </authorList>
    </citation>
    <scope>NUCLEOTIDE SEQUENCE [LARGE SCALE GENOMIC DNA]</scope>
    <source>
        <strain evidence="1 2">03BB102</strain>
    </source>
</reference>
<organism evidence="1 2">
    <name type="scientific">Bacillus cereus (strain 03BB102)</name>
    <dbReference type="NCBI Taxonomy" id="572264"/>
    <lineage>
        <taxon>Bacteria</taxon>
        <taxon>Bacillati</taxon>
        <taxon>Bacillota</taxon>
        <taxon>Bacilli</taxon>
        <taxon>Bacillales</taxon>
        <taxon>Bacillaceae</taxon>
        <taxon>Bacillus</taxon>
        <taxon>Bacillus cereus group</taxon>
    </lineage>
</organism>